<evidence type="ECO:0000313" key="1">
    <source>
        <dbReference type="EMBL" id="PVZ64464.1"/>
    </source>
</evidence>
<dbReference type="EMBL" id="QDDL01000012">
    <property type="protein sequence ID" value="PVZ64464.1"/>
    <property type="molecule type" value="Genomic_DNA"/>
</dbReference>
<keyword evidence="2" id="KW-1185">Reference proteome</keyword>
<comment type="caution">
    <text evidence="1">The sequence shown here is derived from an EMBL/GenBank/DDBJ whole genome shotgun (WGS) entry which is preliminary data.</text>
</comment>
<evidence type="ECO:0000313" key="2">
    <source>
        <dbReference type="Proteomes" id="UP000244906"/>
    </source>
</evidence>
<protein>
    <recommendedName>
        <fullName evidence="3">Transposase</fullName>
    </recommendedName>
</protein>
<accession>A0A2V1GP30</accession>
<reference evidence="1 2" key="1">
    <citation type="submission" date="2018-04" db="EMBL/GenBank/DDBJ databases">
        <title>Thalassorhabdus spongiae gen. nov., sp. nov., isolated from a marine sponge in South-West Iceland.</title>
        <authorList>
            <person name="Knobloch S."/>
            <person name="Daussin A."/>
            <person name="Johannsson R."/>
            <person name="Marteinsson V.T."/>
        </authorList>
    </citation>
    <scope>NUCLEOTIDE SEQUENCE [LARGE SCALE GENOMIC DNA]</scope>
    <source>
        <strain evidence="1 2">Hp12</strain>
    </source>
</reference>
<dbReference type="AlphaFoldDB" id="A0A2V1GP30"/>
<evidence type="ECO:0008006" key="3">
    <source>
        <dbReference type="Google" id="ProtNLM"/>
    </source>
</evidence>
<name>A0A2V1GP30_9GAMM</name>
<sequence length="158" mass="18905">MLAFPAQQKIWLYAEPVDMRKSFNGLTALARQQMKQSPVSGDYFVFINRRKTQIRILYFDRDGFCLWSKRLEQGQFNPQQKTGFCHQMTPTDLQLILEGIQVKKVRLQNNWWRVFMYWMKTIVIWNIIIRNYRKAFARCSKTSIGSRNNFLVKNLKNA</sequence>
<dbReference type="Pfam" id="PF05717">
    <property type="entry name" value="TnpB_IS66"/>
    <property type="match status" value="1"/>
</dbReference>
<dbReference type="InterPro" id="IPR008878">
    <property type="entry name" value="Transposase_IS66_Orf2"/>
</dbReference>
<dbReference type="PANTHER" id="PTHR36455">
    <property type="match status" value="1"/>
</dbReference>
<dbReference type="Proteomes" id="UP000244906">
    <property type="component" value="Unassembled WGS sequence"/>
</dbReference>
<dbReference type="NCBIfam" id="NF033819">
    <property type="entry name" value="IS66_TnpB"/>
    <property type="match status" value="1"/>
</dbReference>
<dbReference type="PANTHER" id="PTHR36455:SF1">
    <property type="entry name" value="BLR8292 PROTEIN"/>
    <property type="match status" value="1"/>
</dbReference>
<proteinExistence type="predicted"/>
<organism evidence="1 2">
    <name type="scientific">Pelagibaculum spongiae</name>
    <dbReference type="NCBI Taxonomy" id="2080658"/>
    <lineage>
        <taxon>Bacteria</taxon>
        <taxon>Pseudomonadati</taxon>
        <taxon>Pseudomonadota</taxon>
        <taxon>Gammaproteobacteria</taxon>
        <taxon>Oceanospirillales</taxon>
        <taxon>Pelagibaculum</taxon>
    </lineage>
</organism>
<gene>
    <name evidence="1" type="ORF">DC094_19300</name>
</gene>